<gene>
    <name evidence="1" type="ORF">H8D96_16355</name>
</gene>
<protein>
    <submittedName>
        <fullName evidence="1">YkgJ family cysteine cluster protein</fullName>
    </submittedName>
</protein>
<reference evidence="1 2" key="1">
    <citation type="submission" date="2020-08" db="EMBL/GenBank/DDBJ databases">
        <title>Bridging the membrane lipid divide: bacteria of the FCB group superphylum have the potential to synthesize archaeal ether lipids.</title>
        <authorList>
            <person name="Villanueva L."/>
            <person name="Von Meijenfeldt F.A.B."/>
            <person name="Westbye A.B."/>
            <person name="Yadav S."/>
            <person name="Hopmans E.C."/>
            <person name="Dutilh B.E."/>
            <person name="Sinninghe Damste J.S."/>
        </authorList>
    </citation>
    <scope>NUCLEOTIDE SEQUENCE [LARGE SCALE GENOMIC DNA]</scope>
    <source>
        <strain evidence="1">NIOZ-UU17</strain>
    </source>
</reference>
<evidence type="ECO:0000313" key="1">
    <source>
        <dbReference type="EMBL" id="MBC8433482.1"/>
    </source>
</evidence>
<comment type="caution">
    <text evidence="1">The sequence shown here is derived from an EMBL/GenBank/DDBJ whole genome shotgun (WGS) entry which is preliminary data.</text>
</comment>
<evidence type="ECO:0000313" key="2">
    <source>
        <dbReference type="Proteomes" id="UP000605201"/>
    </source>
</evidence>
<sequence>MKSPDNKALELALQALKWTDEAIYKFTSLESLPEPMDCKTGCHYCCFNLPVVTPPEALLIGCHVEQTFTAQEKKEINDRIKKIMERIDGISPYEVAMMRHELPCIFLKDAMCKIYEVRPAVCRTCTSTDAEHCKMIFESRNHRARLKCYQPIREIFQTVHSRLVDHCREMGCQTDALPLPEAVKDYFRHPEPIEAWLQGEIVFQMHNPGKS</sequence>
<dbReference type="InterPro" id="IPR005358">
    <property type="entry name" value="Puta_zinc/iron-chelating_dom"/>
</dbReference>
<dbReference type="AlphaFoldDB" id="A0A8J6P6C3"/>
<accession>A0A8J6P6C3</accession>
<name>A0A8J6P6C3_9BACT</name>
<dbReference type="EMBL" id="JACNIG010000304">
    <property type="protein sequence ID" value="MBC8433482.1"/>
    <property type="molecule type" value="Genomic_DNA"/>
</dbReference>
<proteinExistence type="predicted"/>
<dbReference type="Pfam" id="PF03692">
    <property type="entry name" value="CxxCxxCC"/>
    <property type="match status" value="1"/>
</dbReference>
<organism evidence="1 2">
    <name type="scientific">Candidatus Desulfatibia vada</name>
    <dbReference type="NCBI Taxonomy" id="2841696"/>
    <lineage>
        <taxon>Bacteria</taxon>
        <taxon>Pseudomonadati</taxon>
        <taxon>Thermodesulfobacteriota</taxon>
        <taxon>Desulfobacteria</taxon>
        <taxon>Desulfobacterales</taxon>
        <taxon>Desulfobacterales incertae sedis</taxon>
        <taxon>Candidatus Desulfatibia</taxon>
    </lineage>
</organism>
<dbReference type="Proteomes" id="UP000605201">
    <property type="component" value="Unassembled WGS sequence"/>
</dbReference>